<dbReference type="AlphaFoldDB" id="A0AAN7GAF2"/>
<sequence>MLWTVSPPPSPEAPECKFPSIYQLPQRPLYFLHTNLCVLKFNLQPLEIRPLRFLSAPGLDGLDDSFRLFSPLSSPREPYPCEFLSLPDQLAGEPEEDEDDDLQDQALAAAGYDDAVCGKGVPVFFHVQDGVSSECGGGGKFDVGSKRRLMEVMWVSFKGICSLLSEEDFRRGEAI</sequence>
<evidence type="ECO:0000313" key="1">
    <source>
        <dbReference type="EMBL" id="KAK4741341.1"/>
    </source>
</evidence>
<name>A0AAN7GAF2_9MYRT</name>
<accession>A0AAN7GAF2</accession>
<dbReference type="Proteomes" id="UP001345219">
    <property type="component" value="Chromosome 19"/>
</dbReference>
<keyword evidence="2" id="KW-1185">Reference proteome</keyword>
<comment type="caution">
    <text evidence="1">The sequence shown here is derived from an EMBL/GenBank/DDBJ whole genome shotgun (WGS) entry which is preliminary data.</text>
</comment>
<organism evidence="1 2">
    <name type="scientific">Trapa incisa</name>
    <dbReference type="NCBI Taxonomy" id="236973"/>
    <lineage>
        <taxon>Eukaryota</taxon>
        <taxon>Viridiplantae</taxon>
        <taxon>Streptophyta</taxon>
        <taxon>Embryophyta</taxon>
        <taxon>Tracheophyta</taxon>
        <taxon>Spermatophyta</taxon>
        <taxon>Magnoliopsida</taxon>
        <taxon>eudicotyledons</taxon>
        <taxon>Gunneridae</taxon>
        <taxon>Pentapetalae</taxon>
        <taxon>rosids</taxon>
        <taxon>malvids</taxon>
        <taxon>Myrtales</taxon>
        <taxon>Lythraceae</taxon>
        <taxon>Trapa</taxon>
    </lineage>
</organism>
<protein>
    <submittedName>
        <fullName evidence="1">Uncharacterized protein</fullName>
    </submittedName>
</protein>
<proteinExistence type="predicted"/>
<gene>
    <name evidence="1" type="ORF">SAY87_024929</name>
</gene>
<evidence type="ECO:0000313" key="2">
    <source>
        <dbReference type="Proteomes" id="UP001345219"/>
    </source>
</evidence>
<reference evidence="1 2" key="1">
    <citation type="journal article" date="2023" name="Hortic Res">
        <title>Pangenome of water caltrop reveals structural variations and asymmetric subgenome divergence after allopolyploidization.</title>
        <authorList>
            <person name="Zhang X."/>
            <person name="Chen Y."/>
            <person name="Wang L."/>
            <person name="Yuan Y."/>
            <person name="Fang M."/>
            <person name="Shi L."/>
            <person name="Lu R."/>
            <person name="Comes H.P."/>
            <person name="Ma Y."/>
            <person name="Chen Y."/>
            <person name="Huang G."/>
            <person name="Zhou Y."/>
            <person name="Zheng Z."/>
            <person name="Qiu Y."/>
        </authorList>
    </citation>
    <scope>NUCLEOTIDE SEQUENCE [LARGE SCALE GENOMIC DNA]</scope>
    <source>
        <tissue evidence="1">Roots</tissue>
    </source>
</reference>
<dbReference type="EMBL" id="JAXIOK010000024">
    <property type="protein sequence ID" value="KAK4741341.1"/>
    <property type="molecule type" value="Genomic_DNA"/>
</dbReference>